<organism evidence="1 2">
    <name type="scientific">Poriferisphaera corsica</name>
    <dbReference type="NCBI Taxonomy" id="2528020"/>
    <lineage>
        <taxon>Bacteria</taxon>
        <taxon>Pseudomonadati</taxon>
        <taxon>Planctomycetota</taxon>
        <taxon>Phycisphaerae</taxon>
        <taxon>Phycisphaerales</taxon>
        <taxon>Phycisphaeraceae</taxon>
        <taxon>Poriferisphaera</taxon>
    </lineage>
</organism>
<evidence type="ECO:0000313" key="2">
    <source>
        <dbReference type="Proteomes" id="UP000317369"/>
    </source>
</evidence>
<protein>
    <submittedName>
        <fullName evidence="1">Uncharacterized protein</fullName>
    </submittedName>
</protein>
<dbReference type="EMBL" id="CP036425">
    <property type="protein sequence ID" value="QDU33953.1"/>
    <property type="molecule type" value="Genomic_DNA"/>
</dbReference>
<dbReference type="KEGG" id="pcor:KS4_20130"/>
<dbReference type="AlphaFoldDB" id="A0A517YUM0"/>
<reference evidence="1 2" key="1">
    <citation type="submission" date="2019-02" db="EMBL/GenBank/DDBJ databases">
        <title>Deep-cultivation of Planctomycetes and their phenomic and genomic characterization uncovers novel biology.</title>
        <authorList>
            <person name="Wiegand S."/>
            <person name="Jogler M."/>
            <person name="Boedeker C."/>
            <person name="Pinto D."/>
            <person name="Vollmers J."/>
            <person name="Rivas-Marin E."/>
            <person name="Kohn T."/>
            <person name="Peeters S.H."/>
            <person name="Heuer A."/>
            <person name="Rast P."/>
            <person name="Oberbeckmann S."/>
            <person name="Bunk B."/>
            <person name="Jeske O."/>
            <person name="Meyerdierks A."/>
            <person name="Storesund J.E."/>
            <person name="Kallscheuer N."/>
            <person name="Luecker S."/>
            <person name="Lage O.M."/>
            <person name="Pohl T."/>
            <person name="Merkel B.J."/>
            <person name="Hornburger P."/>
            <person name="Mueller R.-W."/>
            <person name="Bruemmer F."/>
            <person name="Labrenz M."/>
            <person name="Spormann A.M."/>
            <person name="Op den Camp H."/>
            <person name="Overmann J."/>
            <person name="Amann R."/>
            <person name="Jetten M.S.M."/>
            <person name="Mascher T."/>
            <person name="Medema M.H."/>
            <person name="Devos D.P."/>
            <person name="Kaster A.-K."/>
            <person name="Ovreas L."/>
            <person name="Rohde M."/>
            <person name="Galperin M.Y."/>
            <person name="Jogler C."/>
        </authorList>
    </citation>
    <scope>NUCLEOTIDE SEQUENCE [LARGE SCALE GENOMIC DNA]</scope>
    <source>
        <strain evidence="1 2">KS4</strain>
    </source>
</reference>
<proteinExistence type="predicted"/>
<name>A0A517YUM0_9BACT</name>
<accession>A0A517YUM0</accession>
<gene>
    <name evidence="1" type="ORF">KS4_20130</name>
</gene>
<keyword evidence="2" id="KW-1185">Reference proteome</keyword>
<dbReference type="Proteomes" id="UP000317369">
    <property type="component" value="Chromosome"/>
</dbReference>
<evidence type="ECO:0000313" key="1">
    <source>
        <dbReference type="EMBL" id="QDU33953.1"/>
    </source>
</evidence>
<sequence>MCVGFFVLSGMHIKSNFKVNDLGYLMNQLKQTLVFAFLLPFLFTSTYAAELTTEDYNREIGQFYQVMSPIIFVEHFEPQFGFIPKDYSQNLEVAWLLIDALESDQGYDQYDDDLCIRDLWAALLSDLSHVPIAFQIYDQTNADRDILISQLLAQAKQSPYLYRPEAVSQKQIDILITKLDLSQKLTGSGFESEGYSFVENDQKFYIVSRSTSDPNGTGVVALFDVDMKLIKSVKTNAITKLQIRPLPKAEHTLLIVTAIWDLGFGVLSQNYKIYNAANLEWLYNASARDIEDSSDPGEERSYRKLVIEDREDKPILHETVIIEKQGFSEPWIRMRSSEIDFATNKVNPLPNHFDIE</sequence>